<proteinExistence type="predicted"/>
<evidence type="ECO:0000313" key="1">
    <source>
        <dbReference type="Proteomes" id="UP000887572"/>
    </source>
</evidence>
<evidence type="ECO:0000313" key="2">
    <source>
        <dbReference type="WBParaSite" id="Gr19_v10_g3213.t2"/>
    </source>
</evidence>
<protein>
    <submittedName>
        <fullName evidence="2">Uncharacterized protein</fullName>
    </submittedName>
</protein>
<accession>A0A914HS22</accession>
<organism evidence="1 2">
    <name type="scientific">Globodera rostochiensis</name>
    <name type="common">Golden nematode worm</name>
    <name type="synonym">Heterodera rostochiensis</name>
    <dbReference type="NCBI Taxonomy" id="31243"/>
    <lineage>
        <taxon>Eukaryota</taxon>
        <taxon>Metazoa</taxon>
        <taxon>Ecdysozoa</taxon>
        <taxon>Nematoda</taxon>
        <taxon>Chromadorea</taxon>
        <taxon>Rhabditida</taxon>
        <taxon>Tylenchina</taxon>
        <taxon>Tylenchomorpha</taxon>
        <taxon>Tylenchoidea</taxon>
        <taxon>Heteroderidae</taxon>
        <taxon>Heteroderinae</taxon>
        <taxon>Globodera</taxon>
    </lineage>
</organism>
<dbReference type="Proteomes" id="UP000887572">
    <property type="component" value="Unplaced"/>
</dbReference>
<dbReference type="WBParaSite" id="Gr19_v10_g3213.t2">
    <property type="protein sequence ID" value="Gr19_v10_g3213.t2"/>
    <property type="gene ID" value="Gr19_v10_g3213"/>
</dbReference>
<dbReference type="AlphaFoldDB" id="A0A914HS22"/>
<name>A0A914HS22_GLORO</name>
<sequence length="161" mass="18054">MQPNPHHAFYNPGKASSFRFQPPTGLLDFDGTAKTKTCWAGFPTIHPSLYSFPFPHYPEDNAKNPLSFSAQWPISSKLNAEDASCSMKGSPRNIVFRALENLIFPPNFETRTARQEDFVKADSGMDDTESIIIFTCRIDLCRLIQCATWVVAGTFKSCPEL</sequence>
<keyword evidence="1" id="KW-1185">Reference proteome</keyword>
<reference evidence="2" key="1">
    <citation type="submission" date="2022-11" db="UniProtKB">
        <authorList>
            <consortium name="WormBaseParasite"/>
        </authorList>
    </citation>
    <scope>IDENTIFICATION</scope>
</reference>